<dbReference type="AlphaFoldDB" id="K7YHQ4"/>
<dbReference type="KEGG" id="thal:A1OE_932"/>
<reference evidence="1 2" key="1">
    <citation type="journal article" date="2012" name="Proc. Natl. Acad. Sci. U.S.A.">
        <title>Genome streamlining and chemical defense in a coral reef symbiosis.</title>
        <authorList>
            <person name="Kwan J.C."/>
            <person name="Donia M.S."/>
            <person name="Han A.W."/>
            <person name="Hirose E."/>
            <person name="Haygood M.G."/>
            <person name="Schmidt E.W."/>
        </authorList>
    </citation>
    <scope>NUCLEOTIDE SEQUENCE [LARGE SCALE GENOMIC DNA]</scope>
    <source>
        <strain evidence="1 2">L2</strain>
    </source>
</reference>
<evidence type="ECO:0000313" key="1">
    <source>
        <dbReference type="EMBL" id="AFX99115.1"/>
    </source>
</evidence>
<accession>K7YHQ4</accession>
<dbReference type="HOGENOM" id="CLU_2895580_0_0_5"/>
<dbReference type="STRING" id="1193729.A1OE_932"/>
<dbReference type="EMBL" id="CP003539">
    <property type="protein sequence ID" value="AFX99115.1"/>
    <property type="molecule type" value="Genomic_DNA"/>
</dbReference>
<proteinExistence type="predicted"/>
<name>K7YHQ4_9PROT</name>
<organism evidence="1 2">
    <name type="scientific">Candidatus Endolissoclinum faulkneri L2</name>
    <dbReference type="NCBI Taxonomy" id="1193729"/>
    <lineage>
        <taxon>Bacteria</taxon>
        <taxon>Pseudomonadati</taxon>
        <taxon>Pseudomonadota</taxon>
        <taxon>Alphaproteobacteria</taxon>
        <taxon>Rhodospirillales</taxon>
        <taxon>Rhodospirillaceae</taxon>
        <taxon>Candidatus Endolissoclinum</taxon>
    </lineage>
</organism>
<evidence type="ECO:0000313" key="2">
    <source>
        <dbReference type="Proteomes" id="UP000010077"/>
    </source>
</evidence>
<protein>
    <submittedName>
        <fullName evidence="1">Uncharacterized protein</fullName>
    </submittedName>
</protein>
<sequence length="62" mass="7129">MDPIFGNQFSKIAKLNFIYFICTSGCLKIHELTDDIIYSLAYSVVSIRTVNYQSRSTTFIIK</sequence>
<dbReference type="Proteomes" id="UP000010077">
    <property type="component" value="Chromosome"/>
</dbReference>
<keyword evidence="2" id="KW-1185">Reference proteome</keyword>
<gene>
    <name evidence="1" type="ORF">A1OE_932</name>
</gene>